<reference evidence="2" key="1">
    <citation type="submission" date="2019-02" db="EMBL/GenBank/DDBJ databases">
        <authorList>
            <person name="Gruber-Vodicka R. H."/>
            <person name="Seah K. B. B."/>
        </authorList>
    </citation>
    <scope>NUCLEOTIDE SEQUENCE</scope>
    <source>
        <strain evidence="2">BECK_BZ15</strain>
    </source>
</reference>
<accession>A0A450SLE6</accession>
<dbReference type="Pfam" id="PF00753">
    <property type="entry name" value="Lactamase_B"/>
    <property type="match status" value="1"/>
</dbReference>
<organism evidence="2">
    <name type="scientific">Candidatus Kentrum sp. FW</name>
    <dbReference type="NCBI Taxonomy" id="2126338"/>
    <lineage>
        <taxon>Bacteria</taxon>
        <taxon>Pseudomonadati</taxon>
        <taxon>Pseudomonadota</taxon>
        <taxon>Gammaproteobacteria</taxon>
        <taxon>Candidatus Kentrum</taxon>
    </lineage>
</organism>
<dbReference type="PROSITE" id="PS51318">
    <property type="entry name" value="TAT"/>
    <property type="match status" value="1"/>
</dbReference>
<dbReference type="InterPro" id="IPR001279">
    <property type="entry name" value="Metallo-B-lactamas"/>
</dbReference>
<dbReference type="InterPro" id="IPR052926">
    <property type="entry name" value="Metallo-beta-lactamase_dom"/>
</dbReference>
<evidence type="ECO:0000259" key="1">
    <source>
        <dbReference type="Pfam" id="PF00753"/>
    </source>
</evidence>
<dbReference type="GO" id="GO:0016740">
    <property type="term" value="F:transferase activity"/>
    <property type="evidence" value="ECO:0007669"/>
    <property type="project" value="TreeGrafter"/>
</dbReference>
<evidence type="ECO:0000313" key="2">
    <source>
        <dbReference type="EMBL" id="VFJ54449.1"/>
    </source>
</evidence>
<name>A0A450SLE6_9GAMM</name>
<dbReference type="InterPro" id="IPR006311">
    <property type="entry name" value="TAT_signal"/>
</dbReference>
<dbReference type="PANTHER" id="PTHR13754:SF13">
    <property type="entry name" value="METALLO-BETA-LACTAMASE SUPERFAMILY PROTEIN (AFU_ORTHOLOGUE AFUA_3G07630)"/>
    <property type="match status" value="1"/>
</dbReference>
<dbReference type="Gene3D" id="3.60.15.10">
    <property type="entry name" value="Ribonuclease Z/Hydroxyacylglutathione hydrolase-like"/>
    <property type="match status" value="2"/>
</dbReference>
<dbReference type="SUPFAM" id="SSF56281">
    <property type="entry name" value="Metallo-hydrolase/oxidoreductase"/>
    <property type="match status" value="1"/>
</dbReference>
<dbReference type="EMBL" id="CAADEW010000047">
    <property type="protein sequence ID" value="VFJ54449.1"/>
    <property type="molecule type" value="Genomic_DNA"/>
</dbReference>
<proteinExistence type="predicted"/>
<protein>
    <submittedName>
        <fullName evidence="2">7,8-dihydropterin-6-yl-methyl-4-(Beta-D-ribofuranosyl)aminobenzene 5'-phosphate synthase</fullName>
    </submittedName>
</protein>
<dbReference type="InterPro" id="IPR036866">
    <property type="entry name" value="RibonucZ/Hydroxyglut_hydro"/>
</dbReference>
<dbReference type="PANTHER" id="PTHR13754">
    <property type="entry name" value="METALLO-BETA-LACTAMASE SUPERFAMILY PROTEIN"/>
    <property type="match status" value="1"/>
</dbReference>
<feature type="domain" description="Metallo-beta-lactamase" evidence="1">
    <location>
        <begin position="117"/>
        <end position="183"/>
    </location>
</feature>
<sequence>MQLNRREFMKIQTSAACAAMAGITVPGVVHAWQDMQNRDVIMTGEPMEIGSVKRIRIRCISETGWFNSSMLITDLKSTGKELSEVNQYDIHWPPFGTLNTENAGGSSAFVEMEGGHGNMHRFLFDSGWNRKWMDKRFAEEGIDKMLRQGEIEFLVISHEHFDHFWGIGSVVRHRPDIPIYIPHGFNQEGFELIKAVGHVGPVHIVPPGKPLVPFPGLAIAHFPMETLGNVRGENVLYMNLADKGLTMATGCGHGGVLQLLDYGKRTFQDANRIHAVYGGLHISPFGGWNEKLDETVRTLGKYGIEHFGCNHCTGENAVRRMIELGMPVARGSARNGSKSDLYLGNGDTFELGA</sequence>
<dbReference type="AlphaFoldDB" id="A0A450SLE6"/>
<gene>
    <name evidence="2" type="ORF">BECKFW1821A_GA0114235_104732</name>
</gene>